<name>A0A5B7TRR9_9FLAO</name>
<evidence type="ECO:0000313" key="1">
    <source>
        <dbReference type="EMBL" id="QCX37883.1"/>
    </source>
</evidence>
<organism evidence="1 2">
    <name type="scientific">Aureibaculum algae</name>
    <dbReference type="NCBI Taxonomy" id="2584122"/>
    <lineage>
        <taxon>Bacteria</taxon>
        <taxon>Pseudomonadati</taxon>
        <taxon>Bacteroidota</taxon>
        <taxon>Flavobacteriia</taxon>
        <taxon>Flavobacteriales</taxon>
        <taxon>Flavobacteriaceae</taxon>
        <taxon>Aureibaculum</taxon>
    </lineage>
</organism>
<gene>
    <name evidence="1" type="ORF">FF125_05325</name>
</gene>
<evidence type="ECO:0000313" key="2">
    <source>
        <dbReference type="Proteomes" id="UP000306229"/>
    </source>
</evidence>
<dbReference type="EMBL" id="CP040749">
    <property type="protein sequence ID" value="QCX37883.1"/>
    <property type="molecule type" value="Genomic_DNA"/>
</dbReference>
<dbReference type="Proteomes" id="UP000306229">
    <property type="component" value="Chromosome"/>
</dbReference>
<proteinExistence type="predicted"/>
<accession>A0A5B7TRR9</accession>
<dbReference type="AlphaFoldDB" id="A0A5B7TRR9"/>
<sequence>MDITKNWKAIRNHFNKSFKSNLHVSIASVNSNNLPTVTPVGTLFLNGDQTGFYFEKYISKLPENAKSNNNICVLAVNSNKWFWLKSLYKLKFNNYPALKLYGKLGTKREASEIEISRLKKRMKSTNSLKGNKYLWGDMVHVREISFTNVEKVNIGKMTAHL</sequence>
<protein>
    <submittedName>
        <fullName evidence="1">Pyridoxamine 5'-phosphate oxidase family protein</fullName>
    </submittedName>
</protein>
<dbReference type="OrthoDB" id="1161330at2"/>
<keyword evidence="2" id="KW-1185">Reference proteome</keyword>
<dbReference type="InterPro" id="IPR012349">
    <property type="entry name" value="Split_barrel_FMN-bd"/>
</dbReference>
<reference evidence="1 2" key="1">
    <citation type="submission" date="2019-05" db="EMBL/GenBank/DDBJ databases">
        <title>Algicella ahnfeltiae gen. nov., sp. nov., a novel marine bacterium of the family Flavobacteriaceae isolated from a red alga.</title>
        <authorList>
            <person name="Nedashkovskaya O.I."/>
            <person name="Kukhlevskiy A.D."/>
            <person name="Kim S.-G."/>
            <person name="Zhukova N.V."/>
            <person name="Mikhailov V.V."/>
        </authorList>
    </citation>
    <scope>NUCLEOTIDE SEQUENCE [LARGE SCALE GENOMIC DNA]</scope>
    <source>
        <strain evidence="1 2">10Alg115</strain>
    </source>
</reference>
<dbReference type="SUPFAM" id="SSF50475">
    <property type="entry name" value="FMN-binding split barrel"/>
    <property type="match status" value="1"/>
</dbReference>
<dbReference type="RefSeq" id="WP_138948806.1">
    <property type="nucleotide sequence ID" value="NZ_CP040749.1"/>
</dbReference>
<dbReference type="KEGG" id="fbe:FF125_05325"/>
<dbReference type="Gene3D" id="2.30.110.10">
    <property type="entry name" value="Electron Transport, Fmn-binding Protein, Chain A"/>
    <property type="match status" value="1"/>
</dbReference>